<gene>
    <name evidence="2" type="ORF">ATN00_07360</name>
</gene>
<reference evidence="2 3" key="1">
    <citation type="submission" date="2015-11" db="EMBL/GenBank/DDBJ databases">
        <title>A Two-component Flavoprotein Monooxygenase System MeaXY Responsible for para-Hydroxylation of 2-Methyl-6-ethylaniline and 2,6-Diethylaniline in Sphingobium baderi DE-13.</title>
        <authorList>
            <person name="Cheng M."/>
            <person name="Meng Q."/>
            <person name="Yang Y."/>
            <person name="Chu C."/>
            <person name="Yan X."/>
            <person name="He J."/>
            <person name="Li S."/>
        </authorList>
    </citation>
    <scope>NUCLEOTIDE SEQUENCE [LARGE SCALE GENOMIC DNA]</scope>
    <source>
        <strain evidence="2 3">DE-13</strain>
    </source>
</reference>
<dbReference type="AlphaFoldDB" id="A0A0S3EXH0"/>
<name>A0A0S3EXH0_9SPHN</name>
<protein>
    <recommendedName>
        <fullName evidence="1">YspA cpYpsA-related SLOG domain-containing protein</fullName>
    </recommendedName>
</protein>
<dbReference type="OrthoDB" id="7854101at2"/>
<dbReference type="RefSeq" id="WP_062063582.1">
    <property type="nucleotide sequence ID" value="NZ_CP013264.1"/>
</dbReference>
<accession>A0A0S3EXH0</accession>
<keyword evidence="3" id="KW-1185">Reference proteome</keyword>
<feature type="domain" description="YspA cpYpsA-related SLOG" evidence="1">
    <location>
        <begin position="203"/>
        <end position="264"/>
    </location>
</feature>
<sequence>MTREHSRSISRFADLPALFAEITATPEFKRAFGDPIPLSIISPGDEPGEHDMPEPLHAQADCAGIIATIFDLLTDTRLDALAPEITWGMVNSFHFVAGKLERQEDALADELRDMMRRTDPSEVFNTELEEKQLLCQSLSEQREAVECMRDYAADTFRVLSGRPWSPARGSRVSKVATATQVSIQDFLRARELAERERYRPRGPIVVASGHAEWHDWQQLWDRLDTIHERIPHMTLVTTAQRKGFDAIVASWAGNREVQLVTYSLTGSGRGAPFARNRKLVDLKPVEALLGEGSGIQANLYQALRKAGVPIHAFRKADQAPAEKIAPPVRGRHRRAA</sequence>
<dbReference type="Pfam" id="PF10686">
    <property type="entry name" value="YAcAr"/>
    <property type="match status" value="1"/>
</dbReference>
<dbReference type="KEGG" id="sbd:ATN00_07360"/>
<organism evidence="2 3">
    <name type="scientific">Sphingobium baderi</name>
    <dbReference type="NCBI Taxonomy" id="1332080"/>
    <lineage>
        <taxon>Bacteria</taxon>
        <taxon>Pseudomonadati</taxon>
        <taxon>Pseudomonadota</taxon>
        <taxon>Alphaproteobacteria</taxon>
        <taxon>Sphingomonadales</taxon>
        <taxon>Sphingomonadaceae</taxon>
        <taxon>Sphingobium</taxon>
    </lineage>
</organism>
<dbReference type="InterPro" id="IPR019627">
    <property type="entry name" value="YAcAr"/>
</dbReference>
<evidence type="ECO:0000313" key="2">
    <source>
        <dbReference type="EMBL" id="ALR20149.1"/>
    </source>
</evidence>
<dbReference type="EMBL" id="CP013264">
    <property type="protein sequence ID" value="ALR20149.1"/>
    <property type="molecule type" value="Genomic_DNA"/>
</dbReference>
<dbReference type="Proteomes" id="UP000056968">
    <property type="component" value="Chromosome"/>
</dbReference>
<proteinExistence type="predicted"/>
<evidence type="ECO:0000259" key="1">
    <source>
        <dbReference type="Pfam" id="PF10686"/>
    </source>
</evidence>
<dbReference type="STRING" id="1332080.ATN00_07360"/>
<evidence type="ECO:0000313" key="3">
    <source>
        <dbReference type="Proteomes" id="UP000056968"/>
    </source>
</evidence>